<organism evidence="2 3">
    <name type="scientific">Abeliophyllum distichum</name>
    <dbReference type="NCBI Taxonomy" id="126358"/>
    <lineage>
        <taxon>Eukaryota</taxon>
        <taxon>Viridiplantae</taxon>
        <taxon>Streptophyta</taxon>
        <taxon>Embryophyta</taxon>
        <taxon>Tracheophyta</taxon>
        <taxon>Spermatophyta</taxon>
        <taxon>Magnoliopsida</taxon>
        <taxon>eudicotyledons</taxon>
        <taxon>Gunneridae</taxon>
        <taxon>Pentapetalae</taxon>
        <taxon>asterids</taxon>
        <taxon>lamiids</taxon>
        <taxon>Lamiales</taxon>
        <taxon>Oleaceae</taxon>
        <taxon>Forsythieae</taxon>
        <taxon>Abeliophyllum</taxon>
    </lineage>
</organism>
<feature type="compositionally biased region" description="Basic and acidic residues" evidence="1">
    <location>
        <begin position="1"/>
        <end position="18"/>
    </location>
</feature>
<accession>A0ABD1QED3</accession>
<evidence type="ECO:0000256" key="1">
    <source>
        <dbReference type="SAM" id="MobiDB-lite"/>
    </source>
</evidence>
<keyword evidence="3" id="KW-1185">Reference proteome</keyword>
<protein>
    <submittedName>
        <fullName evidence="2">Uncharacterized protein</fullName>
    </submittedName>
</protein>
<gene>
    <name evidence="2" type="ORF">Adt_35316</name>
</gene>
<name>A0ABD1QED3_9LAMI</name>
<reference evidence="3" key="1">
    <citation type="submission" date="2024-07" db="EMBL/GenBank/DDBJ databases">
        <title>Two chromosome-level genome assemblies of Korean endemic species Abeliophyllum distichum and Forsythia ovata (Oleaceae).</title>
        <authorList>
            <person name="Jang H."/>
        </authorList>
    </citation>
    <scope>NUCLEOTIDE SEQUENCE [LARGE SCALE GENOMIC DNA]</scope>
</reference>
<dbReference type="Proteomes" id="UP001604336">
    <property type="component" value="Unassembled WGS sequence"/>
</dbReference>
<comment type="caution">
    <text evidence="2">The sequence shown here is derived from an EMBL/GenBank/DDBJ whole genome shotgun (WGS) entry which is preliminary data.</text>
</comment>
<proteinExistence type="predicted"/>
<dbReference type="AlphaFoldDB" id="A0ABD1QED3"/>
<sequence>MDSMVEDNRIGMTKENDKSGGWPAGDKMDTDENMDYVEKVNVCCVRVIDARRKIVVGWVTGVGMEIVVLETAKTDVVKMAGIGMSSVVVVNLKNDVVKIKSYSTTPLSLSVVLHTKIANPKS</sequence>
<evidence type="ECO:0000313" key="2">
    <source>
        <dbReference type="EMBL" id="KAL2474580.1"/>
    </source>
</evidence>
<dbReference type="EMBL" id="JBFOLK010000011">
    <property type="protein sequence ID" value="KAL2474580.1"/>
    <property type="molecule type" value="Genomic_DNA"/>
</dbReference>
<feature type="region of interest" description="Disordered" evidence="1">
    <location>
        <begin position="1"/>
        <end position="26"/>
    </location>
</feature>
<evidence type="ECO:0000313" key="3">
    <source>
        <dbReference type="Proteomes" id="UP001604336"/>
    </source>
</evidence>